<comment type="catalytic activity">
    <reaction evidence="1">
        <text>L-histidyl-[protein] + phosphoenolpyruvate = N(pros)-phospho-L-histidyl-[protein] + pyruvate</text>
        <dbReference type="Rhea" id="RHEA:23880"/>
        <dbReference type="Rhea" id="RHEA-COMP:9745"/>
        <dbReference type="Rhea" id="RHEA-COMP:9746"/>
        <dbReference type="ChEBI" id="CHEBI:15361"/>
        <dbReference type="ChEBI" id="CHEBI:29979"/>
        <dbReference type="ChEBI" id="CHEBI:58702"/>
        <dbReference type="ChEBI" id="CHEBI:64837"/>
        <dbReference type="EC" id="2.7.3.9"/>
    </reaction>
</comment>
<dbReference type="EC" id="2.7.3.9" evidence="5"/>
<dbReference type="SUPFAM" id="SSF51621">
    <property type="entry name" value="Phosphoenolpyruvate/pyruvate domain"/>
    <property type="match status" value="1"/>
</dbReference>
<proteinExistence type="inferred from homology"/>
<gene>
    <name evidence="18" type="ORF">HNR42_002644</name>
</gene>
<evidence type="ECO:0000256" key="5">
    <source>
        <dbReference type="ARBA" id="ARBA00012232"/>
    </source>
</evidence>
<dbReference type="PROSITE" id="PS51094">
    <property type="entry name" value="PTS_EIIA_TYPE_2"/>
    <property type="match status" value="1"/>
</dbReference>
<keyword evidence="10" id="KW-0808">Transferase</keyword>
<comment type="caution">
    <text evidence="18">The sequence shown here is derived from an EMBL/GenBank/DDBJ whole genome shotgun (WGS) entry which is preliminary data.</text>
</comment>
<name>A0A841I2B8_9DEIO</name>
<dbReference type="PROSITE" id="PS00369">
    <property type="entry name" value="PTS_HPR_HIS"/>
    <property type="match status" value="1"/>
</dbReference>
<dbReference type="InterPro" id="IPR018274">
    <property type="entry name" value="PEP_util_AS"/>
</dbReference>
<evidence type="ECO:0000256" key="4">
    <source>
        <dbReference type="ARBA" id="ARBA00007837"/>
    </source>
</evidence>
<evidence type="ECO:0000256" key="8">
    <source>
        <dbReference type="ARBA" id="ARBA00022553"/>
    </source>
</evidence>
<evidence type="ECO:0000256" key="15">
    <source>
        <dbReference type="SAM" id="MobiDB-lite"/>
    </source>
</evidence>
<accession>A0A841I2B8</accession>
<dbReference type="Pfam" id="PF00391">
    <property type="entry name" value="PEP-utilizers"/>
    <property type="match status" value="1"/>
</dbReference>
<dbReference type="GO" id="GO:0016301">
    <property type="term" value="F:kinase activity"/>
    <property type="evidence" value="ECO:0007669"/>
    <property type="project" value="UniProtKB-KW"/>
</dbReference>
<dbReference type="InterPro" id="IPR000032">
    <property type="entry name" value="HPr-like"/>
</dbReference>
<dbReference type="RefSeq" id="WP_183987965.1">
    <property type="nucleotide sequence ID" value="NZ_JACHHG010000010.1"/>
</dbReference>
<dbReference type="Gene3D" id="1.10.274.10">
    <property type="entry name" value="PtsI, HPr-binding domain"/>
    <property type="match status" value="1"/>
</dbReference>
<dbReference type="Gene3D" id="3.40.930.10">
    <property type="entry name" value="Mannitol-specific EII, Chain A"/>
    <property type="match status" value="1"/>
</dbReference>
<dbReference type="InterPro" id="IPR008731">
    <property type="entry name" value="PTS_EIN"/>
</dbReference>
<keyword evidence="14" id="KW-0460">Magnesium</keyword>
<dbReference type="SUPFAM" id="SSF47831">
    <property type="entry name" value="Enzyme I of the PEP:sugar phosphotransferase system HPr-binding (sub)domain"/>
    <property type="match status" value="1"/>
</dbReference>
<dbReference type="CDD" id="cd00367">
    <property type="entry name" value="PTS-HPr_like"/>
    <property type="match status" value="1"/>
</dbReference>
<comment type="similarity">
    <text evidence="4">Belongs to the PEP-utilizing enzyme family.</text>
</comment>
<evidence type="ECO:0000256" key="10">
    <source>
        <dbReference type="ARBA" id="ARBA00022679"/>
    </source>
</evidence>
<dbReference type="InterPro" id="IPR040442">
    <property type="entry name" value="Pyrv_kinase-like_dom_sf"/>
</dbReference>
<dbReference type="InterPro" id="IPR002178">
    <property type="entry name" value="PTS_EIIA_type-2_dom"/>
</dbReference>
<dbReference type="InterPro" id="IPR000121">
    <property type="entry name" value="PEP_util_C"/>
</dbReference>
<dbReference type="SUPFAM" id="SSF52009">
    <property type="entry name" value="Phosphohistidine domain"/>
    <property type="match status" value="1"/>
</dbReference>
<protein>
    <recommendedName>
        <fullName evidence="5">phosphoenolpyruvate--protein phosphotransferase</fullName>
        <ecNumber evidence="5">2.7.3.9</ecNumber>
    </recommendedName>
</protein>
<comment type="subcellular location">
    <subcellularLocation>
        <location evidence="3">Cytoplasm</location>
    </subcellularLocation>
</comment>
<comment type="cofactor">
    <cofactor evidence="2">
        <name>Mg(2+)</name>
        <dbReference type="ChEBI" id="CHEBI:18420"/>
    </cofactor>
</comment>
<dbReference type="Pfam" id="PF00381">
    <property type="entry name" value="PTS-HPr"/>
    <property type="match status" value="1"/>
</dbReference>
<evidence type="ECO:0000256" key="11">
    <source>
        <dbReference type="ARBA" id="ARBA00022683"/>
    </source>
</evidence>
<keyword evidence="12" id="KW-0479">Metal-binding</keyword>
<feature type="domain" description="PTS EIIA type-2" evidence="16">
    <location>
        <begin position="2"/>
        <end position="143"/>
    </location>
</feature>
<dbReference type="PROSITE" id="PS00372">
    <property type="entry name" value="PTS_EIIA_TYPE_2_HIS"/>
    <property type="match status" value="1"/>
</dbReference>
<dbReference type="GO" id="GO:0008965">
    <property type="term" value="F:phosphoenolpyruvate-protein phosphotransferase activity"/>
    <property type="evidence" value="ECO:0007669"/>
    <property type="project" value="UniProtKB-EC"/>
</dbReference>
<dbReference type="InterPro" id="IPR035895">
    <property type="entry name" value="HPr-like_sf"/>
</dbReference>
<dbReference type="GO" id="GO:0009401">
    <property type="term" value="P:phosphoenolpyruvate-dependent sugar phosphotransferase system"/>
    <property type="evidence" value="ECO:0007669"/>
    <property type="project" value="UniProtKB-KW"/>
</dbReference>
<dbReference type="GO" id="GO:0005737">
    <property type="term" value="C:cytoplasm"/>
    <property type="evidence" value="ECO:0007669"/>
    <property type="project" value="UniProtKB-SubCell"/>
</dbReference>
<dbReference type="InterPro" id="IPR036618">
    <property type="entry name" value="PtsI_HPr-bd_sf"/>
</dbReference>
<evidence type="ECO:0000256" key="2">
    <source>
        <dbReference type="ARBA" id="ARBA00001946"/>
    </source>
</evidence>
<dbReference type="AlphaFoldDB" id="A0A841I2B8"/>
<dbReference type="InterPro" id="IPR006318">
    <property type="entry name" value="PTS_EI-like"/>
</dbReference>
<dbReference type="InterPro" id="IPR016152">
    <property type="entry name" value="PTrfase/Anion_transptr"/>
</dbReference>
<dbReference type="Gene3D" id="3.30.1340.10">
    <property type="entry name" value="HPr-like"/>
    <property type="match status" value="1"/>
</dbReference>
<dbReference type="Pfam" id="PF02896">
    <property type="entry name" value="PEP-utilizers_C"/>
    <property type="match status" value="1"/>
</dbReference>
<keyword evidence="6" id="KW-0813">Transport</keyword>
<keyword evidence="19" id="KW-1185">Reference proteome</keyword>
<dbReference type="PANTHER" id="PTHR46244">
    <property type="entry name" value="PHOSPHOENOLPYRUVATE-PROTEIN PHOSPHOTRANSFERASE"/>
    <property type="match status" value="1"/>
</dbReference>
<dbReference type="CDD" id="cd00211">
    <property type="entry name" value="PTS_IIA_fru"/>
    <property type="match status" value="1"/>
</dbReference>
<dbReference type="InterPro" id="IPR015813">
    <property type="entry name" value="Pyrv/PenolPyrv_kinase-like_dom"/>
</dbReference>
<evidence type="ECO:0000256" key="1">
    <source>
        <dbReference type="ARBA" id="ARBA00000683"/>
    </source>
</evidence>
<dbReference type="Gene3D" id="3.50.30.10">
    <property type="entry name" value="Phosphohistidine domain"/>
    <property type="match status" value="1"/>
</dbReference>
<dbReference type="InterPro" id="IPR050499">
    <property type="entry name" value="PEP-utilizing_PTS_enzyme"/>
</dbReference>
<evidence type="ECO:0000256" key="13">
    <source>
        <dbReference type="ARBA" id="ARBA00022777"/>
    </source>
</evidence>
<dbReference type="InterPro" id="IPR008279">
    <property type="entry name" value="PEP-util_enz_mobile_dom"/>
</dbReference>
<keyword evidence="13" id="KW-0418">Kinase</keyword>
<dbReference type="InterPro" id="IPR001020">
    <property type="entry name" value="PTS_HPr_His_P_site"/>
</dbReference>
<evidence type="ECO:0000259" key="16">
    <source>
        <dbReference type="PROSITE" id="PS51094"/>
    </source>
</evidence>
<evidence type="ECO:0000313" key="19">
    <source>
        <dbReference type="Proteomes" id="UP000569951"/>
    </source>
</evidence>
<evidence type="ECO:0000256" key="14">
    <source>
        <dbReference type="ARBA" id="ARBA00022842"/>
    </source>
</evidence>
<evidence type="ECO:0000313" key="18">
    <source>
        <dbReference type="EMBL" id="MBB6099206.1"/>
    </source>
</evidence>
<dbReference type="SUPFAM" id="SSF55594">
    <property type="entry name" value="HPr-like"/>
    <property type="match status" value="1"/>
</dbReference>
<dbReference type="PRINTS" id="PR00107">
    <property type="entry name" value="PHOSPHOCPHPR"/>
</dbReference>
<reference evidence="18 19" key="1">
    <citation type="submission" date="2020-08" db="EMBL/GenBank/DDBJ databases">
        <title>Genomic Encyclopedia of Type Strains, Phase IV (KMG-IV): sequencing the most valuable type-strain genomes for metagenomic binning, comparative biology and taxonomic classification.</title>
        <authorList>
            <person name="Goeker M."/>
        </authorList>
    </citation>
    <scope>NUCLEOTIDE SEQUENCE [LARGE SCALE GENOMIC DNA]</scope>
    <source>
        <strain evidence="18 19">DSM 21458</strain>
    </source>
</reference>
<dbReference type="GO" id="GO:0046872">
    <property type="term" value="F:metal ion binding"/>
    <property type="evidence" value="ECO:0007669"/>
    <property type="project" value="UniProtKB-KW"/>
</dbReference>
<dbReference type="NCBIfam" id="TIGR01417">
    <property type="entry name" value="PTS_I_fam"/>
    <property type="match status" value="1"/>
</dbReference>
<keyword evidence="7" id="KW-0963">Cytoplasm</keyword>
<evidence type="ECO:0000259" key="17">
    <source>
        <dbReference type="PROSITE" id="PS51350"/>
    </source>
</evidence>
<sequence length="821" mass="87401">MIRLPAHLVRLAATPRDKDEAIAQVAQLLVDAGNVPPDYVQGMLRREHTANTYLGNGVAIPHGVPEDKDLIRETGIAVLQVPQGVSWTEAGEAARLIVGIAARSDEHLEVLRRLTRVLADPAQVDELTRTADPARIIEALTGERAAATPAAPAVSTLPYRTELRLPNPAGMHARPATQLAQLVKAHGGRVQLSYGGALADASSMMSVLQLGLPAGATFELSADDPATLQALRDAVAAGLGDDLSAPASAQAPERVAPAWEPQRVSATIEGVPASGGLVVGVTRQHRTERLQVSDEGVSDPALEATRLDAAIAAARQDLHDLAREVGESLGRERAAIFEAHAALLEDEAVIQDTVRRILDGHSVAWAYQAVMNERIAQLQRLDDPNLAARAADLGDVQGRVLRKLLGLPEPQLTSGQPVVLIAHDLTPSDTATLDPGSVLGFCTAVGGPTSHTAIIARGLGLPAIVAAGEGVLNIPDGTPCILDGASGRLYLEPSEADRLEAAARREQAERDQAAAREARHQPATTRDGHRVEVAANINRASDAASALEAGAEGVGLMRTEFLFLERDSIPSEEEQEREYRAMAESLAGRPLIIRTLDIGGDKEVPYLGLAREDNSFLGMRGIRLCFERPDLFVPQLRAIYRAARHGDVRIMFPMISTLEDFRRAKGIAEAVRAELGAPQVPLGIMVEVPSAALLAEEFAREVDFFSIGTNDLTQYTLAMDRLHPQLARQTDALHPAVLRMIDTTVRAAQRHGRWVGVCGGAAGEPLGALLLSGLGVHELSVSVPQVPAVKAALREHSMTELRELAARALTCASAAEVRALV</sequence>
<evidence type="ECO:0000256" key="3">
    <source>
        <dbReference type="ARBA" id="ARBA00004496"/>
    </source>
</evidence>
<feature type="domain" description="HPr" evidence="17">
    <location>
        <begin position="158"/>
        <end position="242"/>
    </location>
</feature>
<keyword evidence="9" id="KW-0762">Sugar transport</keyword>
<dbReference type="PROSITE" id="PS00370">
    <property type="entry name" value="PEP_ENZYMES_PHOS_SITE"/>
    <property type="match status" value="1"/>
</dbReference>
<keyword evidence="11" id="KW-0598">Phosphotransferase system</keyword>
<dbReference type="Proteomes" id="UP000569951">
    <property type="component" value="Unassembled WGS sequence"/>
</dbReference>
<dbReference type="InterPro" id="IPR036637">
    <property type="entry name" value="Phosphohistidine_dom_sf"/>
</dbReference>
<dbReference type="SUPFAM" id="SSF55804">
    <property type="entry name" value="Phoshotransferase/anion transport protein"/>
    <property type="match status" value="1"/>
</dbReference>
<dbReference type="Pfam" id="PF05524">
    <property type="entry name" value="PEP-utilisers_N"/>
    <property type="match status" value="1"/>
</dbReference>
<evidence type="ECO:0000256" key="12">
    <source>
        <dbReference type="ARBA" id="ARBA00022723"/>
    </source>
</evidence>
<dbReference type="PROSITE" id="PS51350">
    <property type="entry name" value="PTS_HPR_DOM"/>
    <property type="match status" value="1"/>
</dbReference>
<dbReference type="PANTHER" id="PTHR46244:SF6">
    <property type="entry name" value="PHOSPHOENOLPYRUVATE-PROTEIN PHOSPHOTRANSFERASE"/>
    <property type="match status" value="1"/>
</dbReference>
<feature type="region of interest" description="Disordered" evidence="15">
    <location>
        <begin position="502"/>
        <end position="526"/>
    </location>
</feature>
<dbReference type="InterPro" id="IPR023151">
    <property type="entry name" value="PEP_util_CS"/>
</dbReference>
<evidence type="ECO:0000256" key="9">
    <source>
        <dbReference type="ARBA" id="ARBA00022597"/>
    </source>
</evidence>
<evidence type="ECO:0000256" key="7">
    <source>
        <dbReference type="ARBA" id="ARBA00022490"/>
    </source>
</evidence>
<dbReference type="EMBL" id="JACHHG010000010">
    <property type="protein sequence ID" value="MBB6099206.1"/>
    <property type="molecule type" value="Genomic_DNA"/>
</dbReference>
<keyword evidence="8" id="KW-0597">Phosphoprotein</keyword>
<evidence type="ECO:0000256" key="6">
    <source>
        <dbReference type="ARBA" id="ARBA00022448"/>
    </source>
</evidence>
<organism evidence="18 19">
    <name type="scientific">Deinobacterium chartae</name>
    <dbReference type="NCBI Taxonomy" id="521158"/>
    <lineage>
        <taxon>Bacteria</taxon>
        <taxon>Thermotogati</taxon>
        <taxon>Deinococcota</taxon>
        <taxon>Deinococci</taxon>
        <taxon>Deinococcales</taxon>
        <taxon>Deinococcaceae</taxon>
        <taxon>Deinobacterium</taxon>
    </lineage>
</organism>
<dbReference type="Gene3D" id="3.20.20.60">
    <property type="entry name" value="Phosphoenolpyruvate-binding domains"/>
    <property type="match status" value="1"/>
</dbReference>
<dbReference type="PRINTS" id="PR01736">
    <property type="entry name" value="PHPHTRNFRASE"/>
</dbReference>
<dbReference type="PROSITE" id="PS00742">
    <property type="entry name" value="PEP_ENZYMES_2"/>
    <property type="match status" value="1"/>
</dbReference>
<dbReference type="Pfam" id="PF00359">
    <property type="entry name" value="PTS_EIIA_2"/>
    <property type="match status" value="1"/>
</dbReference>